<dbReference type="AlphaFoldDB" id="A0A1F6EC85"/>
<accession>A0A1F6EC85</accession>
<gene>
    <name evidence="1" type="ORF">A3C20_04815</name>
</gene>
<evidence type="ECO:0000313" key="1">
    <source>
        <dbReference type="EMBL" id="OGG70812.1"/>
    </source>
</evidence>
<reference evidence="1 2" key="1">
    <citation type="journal article" date="2016" name="Nat. Commun.">
        <title>Thousands of microbial genomes shed light on interconnected biogeochemical processes in an aquifer system.</title>
        <authorList>
            <person name="Anantharaman K."/>
            <person name="Brown C.T."/>
            <person name="Hug L.A."/>
            <person name="Sharon I."/>
            <person name="Castelle C.J."/>
            <person name="Probst A.J."/>
            <person name="Thomas B.C."/>
            <person name="Singh A."/>
            <person name="Wilkins M.J."/>
            <person name="Karaoz U."/>
            <person name="Brodie E.L."/>
            <person name="Williams K.H."/>
            <person name="Hubbard S.S."/>
            <person name="Banfield J.F."/>
        </authorList>
    </citation>
    <scope>NUCLEOTIDE SEQUENCE [LARGE SCALE GENOMIC DNA]</scope>
</reference>
<dbReference type="Proteomes" id="UP000176914">
    <property type="component" value="Unassembled WGS sequence"/>
</dbReference>
<organism evidence="1 2">
    <name type="scientific">Candidatus Kaiserbacteria bacterium RIFCSPHIGHO2_02_FULL_55_25</name>
    <dbReference type="NCBI Taxonomy" id="1798498"/>
    <lineage>
        <taxon>Bacteria</taxon>
        <taxon>Candidatus Kaiseribacteriota</taxon>
    </lineage>
</organism>
<comment type="caution">
    <text evidence="1">The sequence shown here is derived from an EMBL/GenBank/DDBJ whole genome shotgun (WGS) entry which is preliminary data.</text>
</comment>
<evidence type="ECO:0000313" key="2">
    <source>
        <dbReference type="Proteomes" id="UP000176914"/>
    </source>
</evidence>
<sequence>MEMEIGRNTGDRVRKSSTLERGVVKSDLSQIAEDLHKEAFEKGAEAIGSNPRTYILQRTVTPSALESLGTLNFENMIYDFEGDLHFATGQRIATVPNYSEYDKKYRDDAVGKTVEQSEEARFTIHNHPVGAPGMFMVSTGDHYSSMGSDSEIDFIVTRDGVIGHKPSEDTAFLKYDNDKNKKLSAFFKRGATVISMAYQNPNRTMRVQKEAGVSRFFIPFRGDEDAKRKLELICSYINDPTMRWDSIRKEVETE</sequence>
<name>A0A1F6EC85_9BACT</name>
<dbReference type="EMBL" id="MFLL01000001">
    <property type="protein sequence ID" value="OGG70812.1"/>
    <property type="molecule type" value="Genomic_DNA"/>
</dbReference>
<protein>
    <submittedName>
        <fullName evidence="1">Uncharacterized protein</fullName>
    </submittedName>
</protein>
<proteinExistence type="predicted"/>